<sequence>MCFSATASFAASALLVPSGIYCIKTALAKDPEYLPLAFTPLAFGIQQALEGVVWLGINSNNFHDIDIGSLGFLFFSHWFWLFWMPFLVWASERNQKIKHVCLMFAILGFVYGALLYLPLIANSNWLEIDASSCSIAYRTKLIFDFPMYREVASIIYALIVAVPLLIASNQNINTFGAFILLSMLFSQVIFYYAFISVWCFFAALLSIYIVYILEREVKPVSGNMLGMEQEQ</sequence>
<dbReference type="Pfam" id="PF20334">
    <property type="entry name" value="DUF6629"/>
    <property type="match status" value="1"/>
</dbReference>
<proteinExistence type="predicted"/>
<keyword evidence="1" id="KW-0472">Membrane</keyword>
<name>A0AAV3X912_9CYAN</name>
<feature type="transmembrane region" description="Helical" evidence="1">
    <location>
        <begin position="151"/>
        <end position="168"/>
    </location>
</feature>
<evidence type="ECO:0000313" key="2">
    <source>
        <dbReference type="EMBL" id="GET36565.1"/>
    </source>
</evidence>
<accession>A0AAV3X912</accession>
<dbReference type="AlphaFoldDB" id="A0AAV3X912"/>
<evidence type="ECO:0000256" key="1">
    <source>
        <dbReference type="SAM" id="Phobius"/>
    </source>
</evidence>
<organism evidence="2 3">
    <name type="scientific">Microseira wollei NIES-4236</name>
    <dbReference type="NCBI Taxonomy" id="2530354"/>
    <lineage>
        <taxon>Bacteria</taxon>
        <taxon>Bacillati</taxon>
        <taxon>Cyanobacteriota</taxon>
        <taxon>Cyanophyceae</taxon>
        <taxon>Oscillatoriophycideae</taxon>
        <taxon>Aerosakkonematales</taxon>
        <taxon>Aerosakkonemataceae</taxon>
        <taxon>Microseira</taxon>
    </lineage>
</organism>
<protein>
    <submittedName>
        <fullName evidence="2">Uncharacterized protein</fullName>
    </submittedName>
</protein>
<feature type="transmembrane region" description="Helical" evidence="1">
    <location>
        <begin position="189"/>
        <end position="213"/>
    </location>
</feature>
<reference evidence="2" key="1">
    <citation type="submission" date="2019-10" db="EMBL/GenBank/DDBJ databases">
        <title>Draft genome sequece of Microseira wollei NIES-4236.</title>
        <authorList>
            <person name="Yamaguchi H."/>
            <person name="Suzuki S."/>
            <person name="Kawachi M."/>
        </authorList>
    </citation>
    <scope>NUCLEOTIDE SEQUENCE</scope>
    <source>
        <strain evidence="2">NIES-4236</strain>
    </source>
</reference>
<dbReference type="InterPro" id="IPR046737">
    <property type="entry name" value="DUF6629"/>
</dbReference>
<dbReference type="EMBL" id="BLAY01000014">
    <property type="protein sequence ID" value="GET36565.1"/>
    <property type="molecule type" value="Genomic_DNA"/>
</dbReference>
<dbReference type="RefSeq" id="WP_226576374.1">
    <property type="nucleotide sequence ID" value="NZ_BLAY01000014.1"/>
</dbReference>
<feature type="transmembrane region" description="Helical" evidence="1">
    <location>
        <begin position="100"/>
        <end position="121"/>
    </location>
</feature>
<dbReference type="Proteomes" id="UP001050975">
    <property type="component" value="Unassembled WGS sequence"/>
</dbReference>
<gene>
    <name evidence="2" type="ORF">MiSe_13160</name>
</gene>
<keyword evidence="3" id="KW-1185">Reference proteome</keyword>
<evidence type="ECO:0000313" key="3">
    <source>
        <dbReference type="Proteomes" id="UP001050975"/>
    </source>
</evidence>
<comment type="caution">
    <text evidence="2">The sequence shown here is derived from an EMBL/GenBank/DDBJ whole genome shotgun (WGS) entry which is preliminary data.</text>
</comment>
<feature type="transmembrane region" description="Helical" evidence="1">
    <location>
        <begin position="67"/>
        <end position="88"/>
    </location>
</feature>
<keyword evidence="1" id="KW-0812">Transmembrane</keyword>
<keyword evidence="1" id="KW-1133">Transmembrane helix</keyword>